<name>A0A3S0AX05_9FLAO</name>
<keyword evidence="1" id="KW-1133">Transmembrane helix</keyword>
<dbReference type="RefSeq" id="WP_126163950.1">
    <property type="nucleotide sequence ID" value="NZ_RQPJ01000021.1"/>
</dbReference>
<proteinExistence type="predicted"/>
<dbReference type="OrthoDB" id="1179205at2"/>
<keyword evidence="1" id="KW-0812">Transmembrane</keyword>
<evidence type="ECO:0000313" key="4">
    <source>
        <dbReference type="Proteomes" id="UP000267585"/>
    </source>
</evidence>
<feature type="transmembrane region" description="Helical" evidence="1">
    <location>
        <begin position="126"/>
        <end position="147"/>
    </location>
</feature>
<dbReference type="AlphaFoldDB" id="A0A3S0AX05"/>
<dbReference type="InterPro" id="IPR021994">
    <property type="entry name" value="DUF3592"/>
</dbReference>
<evidence type="ECO:0000259" key="2">
    <source>
        <dbReference type="Pfam" id="PF12158"/>
    </source>
</evidence>
<protein>
    <submittedName>
        <fullName evidence="3">DUF3592 domain-containing protein</fullName>
    </submittedName>
</protein>
<dbReference type="EMBL" id="RQPJ01000021">
    <property type="protein sequence ID" value="RTE52264.1"/>
    <property type="molecule type" value="Genomic_DNA"/>
</dbReference>
<dbReference type="Proteomes" id="UP000267585">
    <property type="component" value="Unassembled WGS sequence"/>
</dbReference>
<gene>
    <name evidence="3" type="ORF">EHW67_18960</name>
</gene>
<feature type="transmembrane region" description="Helical" evidence="1">
    <location>
        <begin position="6"/>
        <end position="22"/>
    </location>
</feature>
<accession>A0A3S0AX05</accession>
<keyword evidence="4" id="KW-1185">Reference proteome</keyword>
<keyword evidence="1" id="KW-0472">Membrane</keyword>
<comment type="caution">
    <text evidence="3">The sequence shown here is derived from an EMBL/GenBank/DDBJ whole genome shotgun (WGS) entry which is preliminary data.</text>
</comment>
<evidence type="ECO:0000256" key="1">
    <source>
        <dbReference type="SAM" id="Phobius"/>
    </source>
</evidence>
<sequence length="163" mass="18597">MILTLIIGLVVFFSGVTIYIFDKKSKKWSQTIGTITKSELKENISTDSDGRAQIYYKAHLEYIYHSNGQETEIVGKQLFPYVDMLSSYRKEKVAIINKIKKGDKVKVYYNPINPSRSCLITGANYYAKYIISAGLVFMALALVIWIYELSQDMTIVLDQVIAK</sequence>
<reference evidence="3 4" key="1">
    <citation type="submission" date="2018-11" db="EMBL/GenBank/DDBJ databases">
        <title>Arenibacter aquaticus sp.nov., a marine bacterium isolated from surface seawater in the South China Sea.</title>
        <authorList>
            <person name="Guo J."/>
            <person name="Sun J."/>
        </authorList>
    </citation>
    <scope>NUCLEOTIDE SEQUENCE [LARGE SCALE GENOMIC DNA]</scope>
    <source>
        <strain evidence="3 4">GUO666</strain>
    </source>
</reference>
<organism evidence="3 4">
    <name type="scientific">Arenibacter aquaticus</name>
    <dbReference type="NCBI Taxonomy" id="2489054"/>
    <lineage>
        <taxon>Bacteria</taxon>
        <taxon>Pseudomonadati</taxon>
        <taxon>Bacteroidota</taxon>
        <taxon>Flavobacteriia</taxon>
        <taxon>Flavobacteriales</taxon>
        <taxon>Flavobacteriaceae</taxon>
        <taxon>Arenibacter</taxon>
    </lineage>
</organism>
<feature type="domain" description="DUF3592" evidence="2">
    <location>
        <begin position="32"/>
        <end position="123"/>
    </location>
</feature>
<dbReference type="Pfam" id="PF12158">
    <property type="entry name" value="DUF3592"/>
    <property type="match status" value="1"/>
</dbReference>
<evidence type="ECO:0000313" key="3">
    <source>
        <dbReference type="EMBL" id="RTE52264.1"/>
    </source>
</evidence>